<sequence>MGVLDRFRRRDTTAAAPEPDDVLEPEPVDEVASRPLNAAEESRLEAYRLRYAGRGIDPADLASIAAAWDAAVAHGDEAEASEVVTVIATAIGDHLVGAGYRWVMSTDPFGTDLAVEPPRRGVPVVVRTLVAVRWMKREAGWVEGVAGHLARSARR</sequence>
<protein>
    <recommendedName>
        <fullName evidence="4">DUF3806 domain-containing protein</fullName>
    </recommendedName>
</protein>
<reference evidence="2 3" key="1">
    <citation type="submission" date="2017-12" db="EMBL/GenBank/DDBJ databases">
        <title>Sequencing the genomes of 1000 Actinobacteria strains.</title>
        <authorList>
            <person name="Klenk H.-P."/>
        </authorList>
    </citation>
    <scope>NUCLEOTIDE SEQUENCE [LARGE SCALE GENOMIC DNA]</scope>
    <source>
        <strain evidence="2 3">DSM 12806</strain>
    </source>
</reference>
<evidence type="ECO:0000313" key="3">
    <source>
        <dbReference type="Proteomes" id="UP000233781"/>
    </source>
</evidence>
<gene>
    <name evidence="2" type="ORF">ATL31_0035</name>
</gene>
<dbReference type="RefSeq" id="WP_101393992.1">
    <property type="nucleotide sequence ID" value="NZ_PJNE01000001.1"/>
</dbReference>
<dbReference type="OrthoDB" id="5142870at2"/>
<accession>A0A2N3YEG9</accession>
<dbReference type="EMBL" id="PJNE01000001">
    <property type="protein sequence ID" value="PKW25249.1"/>
    <property type="molecule type" value="Genomic_DNA"/>
</dbReference>
<comment type="caution">
    <text evidence="2">The sequence shown here is derived from an EMBL/GenBank/DDBJ whole genome shotgun (WGS) entry which is preliminary data.</text>
</comment>
<evidence type="ECO:0008006" key="4">
    <source>
        <dbReference type="Google" id="ProtNLM"/>
    </source>
</evidence>
<organism evidence="2 3">
    <name type="scientific">Phycicoccus duodecadis</name>
    <dbReference type="NCBI Taxonomy" id="173053"/>
    <lineage>
        <taxon>Bacteria</taxon>
        <taxon>Bacillati</taxon>
        <taxon>Actinomycetota</taxon>
        <taxon>Actinomycetes</taxon>
        <taxon>Micrococcales</taxon>
        <taxon>Intrasporangiaceae</taxon>
        <taxon>Phycicoccus</taxon>
    </lineage>
</organism>
<feature type="region of interest" description="Disordered" evidence="1">
    <location>
        <begin position="1"/>
        <end position="35"/>
    </location>
</feature>
<dbReference type="Proteomes" id="UP000233781">
    <property type="component" value="Unassembled WGS sequence"/>
</dbReference>
<proteinExistence type="predicted"/>
<feature type="compositionally biased region" description="Basic and acidic residues" evidence="1">
    <location>
        <begin position="1"/>
        <end position="12"/>
    </location>
</feature>
<evidence type="ECO:0000256" key="1">
    <source>
        <dbReference type="SAM" id="MobiDB-lite"/>
    </source>
</evidence>
<dbReference type="AlphaFoldDB" id="A0A2N3YEG9"/>
<feature type="compositionally biased region" description="Acidic residues" evidence="1">
    <location>
        <begin position="18"/>
        <end position="29"/>
    </location>
</feature>
<name>A0A2N3YEG9_9MICO</name>
<evidence type="ECO:0000313" key="2">
    <source>
        <dbReference type="EMBL" id="PKW25249.1"/>
    </source>
</evidence>
<keyword evidence="3" id="KW-1185">Reference proteome</keyword>